<name>A0A6I6FJK6_9ACTN</name>
<evidence type="ECO:0000313" key="5">
    <source>
        <dbReference type="Proteomes" id="UP000422572"/>
    </source>
</evidence>
<dbReference type="Gene3D" id="1.10.357.10">
    <property type="entry name" value="Tetracycline Repressor, domain 2"/>
    <property type="match status" value="1"/>
</dbReference>
<feature type="domain" description="HTH tetR-type" evidence="3">
    <location>
        <begin position="5"/>
        <end position="65"/>
    </location>
</feature>
<dbReference type="GO" id="GO:0003700">
    <property type="term" value="F:DNA-binding transcription factor activity"/>
    <property type="evidence" value="ECO:0007669"/>
    <property type="project" value="TreeGrafter"/>
</dbReference>
<dbReference type="PANTHER" id="PTHR30055:SF239">
    <property type="entry name" value="TRANSCRIPTIONAL REGULATORY PROTEIN"/>
    <property type="match status" value="1"/>
</dbReference>
<keyword evidence="1 2" id="KW-0238">DNA-binding</keyword>
<accession>A0A6I6FJK6</accession>
<dbReference type="Pfam" id="PF00440">
    <property type="entry name" value="TetR_N"/>
    <property type="match status" value="1"/>
</dbReference>
<dbReference type="InterPro" id="IPR009057">
    <property type="entry name" value="Homeodomain-like_sf"/>
</dbReference>
<evidence type="ECO:0000313" key="4">
    <source>
        <dbReference type="EMBL" id="QGV78959.1"/>
    </source>
</evidence>
<dbReference type="AlphaFoldDB" id="A0A6I6FJK6"/>
<sequence length="186" mass="20434">MALARTPRGTWIEAGLRALAAGGPDAVRIEPLAQALGVSKGGFYGYFANRDALLTEMLDTWEREVTEAVIEHVDGGGGDGRSKLERLFTLVAASDEEAVRGTAVDLAIREWARRDAAVAERLRRVDNRRMDYLRALFASFCPDPADVEVRCMLTFSVRIGAHVVAADHGAHSRADVMALTRQWLLR</sequence>
<organism evidence="4 5">
    <name type="scientific">Streptomyces ficellus</name>
    <dbReference type="NCBI Taxonomy" id="1977088"/>
    <lineage>
        <taxon>Bacteria</taxon>
        <taxon>Bacillati</taxon>
        <taxon>Actinomycetota</taxon>
        <taxon>Actinomycetes</taxon>
        <taxon>Kitasatosporales</taxon>
        <taxon>Streptomycetaceae</taxon>
        <taxon>Streptomyces</taxon>
    </lineage>
</organism>
<dbReference type="InterPro" id="IPR050109">
    <property type="entry name" value="HTH-type_TetR-like_transc_reg"/>
</dbReference>
<dbReference type="RefSeq" id="WP_156692747.1">
    <property type="nucleotide sequence ID" value="NZ_CP034279.1"/>
</dbReference>
<proteinExistence type="predicted"/>
<dbReference type="GO" id="GO:0000976">
    <property type="term" value="F:transcription cis-regulatory region binding"/>
    <property type="evidence" value="ECO:0007669"/>
    <property type="project" value="TreeGrafter"/>
</dbReference>
<evidence type="ECO:0000256" key="1">
    <source>
        <dbReference type="ARBA" id="ARBA00023125"/>
    </source>
</evidence>
<dbReference type="KEGG" id="sfic:EIZ62_12390"/>
<dbReference type="EMBL" id="CP034279">
    <property type="protein sequence ID" value="QGV78959.1"/>
    <property type="molecule type" value="Genomic_DNA"/>
</dbReference>
<feature type="DNA-binding region" description="H-T-H motif" evidence="2">
    <location>
        <begin position="28"/>
        <end position="47"/>
    </location>
</feature>
<protein>
    <submittedName>
        <fullName evidence="4">TetR/AcrR family transcriptional regulator</fullName>
    </submittedName>
</protein>
<dbReference type="PANTHER" id="PTHR30055">
    <property type="entry name" value="HTH-TYPE TRANSCRIPTIONAL REGULATOR RUTR"/>
    <property type="match status" value="1"/>
</dbReference>
<evidence type="ECO:0000259" key="3">
    <source>
        <dbReference type="PROSITE" id="PS50977"/>
    </source>
</evidence>
<dbReference type="OrthoDB" id="3218408at2"/>
<evidence type="ECO:0000256" key="2">
    <source>
        <dbReference type="PROSITE-ProRule" id="PRU00335"/>
    </source>
</evidence>
<dbReference type="PROSITE" id="PS50977">
    <property type="entry name" value="HTH_TETR_2"/>
    <property type="match status" value="1"/>
</dbReference>
<reference evidence="4 5" key="1">
    <citation type="submission" date="2018-12" db="EMBL/GenBank/DDBJ databases">
        <title>Complete genome sequence of Streptomyces ficellus NRRL8067, the producer of ficellomycin, feldamycin and nojirimycin.</title>
        <authorList>
            <person name="Zhang H."/>
            <person name="Yue R."/>
            <person name="Liu Y."/>
            <person name="Li M."/>
            <person name="Mu H."/>
            <person name="Zhang J."/>
        </authorList>
    </citation>
    <scope>NUCLEOTIDE SEQUENCE [LARGE SCALE GENOMIC DNA]</scope>
    <source>
        <strain evidence="4 5">NRRL 8067</strain>
    </source>
</reference>
<dbReference type="InterPro" id="IPR001647">
    <property type="entry name" value="HTH_TetR"/>
</dbReference>
<dbReference type="Proteomes" id="UP000422572">
    <property type="component" value="Chromosome"/>
</dbReference>
<dbReference type="SUPFAM" id="SSF46689">
    <property type="entry name" value="Homeodomain-like"/>
    <property type="match status" value="1"/>
</dbReference>
<gene>
    <name evidence="4" type="ORF">EIZ62_12390</name>
</gene>
<keyword evidence="5" id="KW-1185">Reference proteome</keyword>